<evidence type="ECO:0000259" key="11">
    <source>
        <dbReference type="Pfam" id="PF08234"/>
    </source>
</evidence>
<evidence type="ECO:0000256" key="3">
    <source>
        <dbReference type="ARBA" id="ARBA00022454"/>
    </source>
</evidence>
<gene>
    <name evidence="12" type="ORF">M0813_17625</name>
</gene>
<feature type="domain" description="Chromosome segregation protein Spc25 C-terminal" evidence="11">
    <location>
        <begin position="157"/>
        <end position="226"/>
    </location>
</feature>
<evidence type="ECO:0000256" key="6">
    <source>
        <dbReference type="ARBA" id="ARBA00023054"/>
    </source>
</evidence>
<name>A0ABQ8YUZ4_9EUKA</name>
<reference evidence="12" key="1">
    <citation type="submission" date="2022-08" db="EMBL/GenBank/DDBJ databases">
        <title>Novel sulfate-reducing endosymbionts in the free-living metamonad Anaeramoeba.</title>
        <authorList>
            <person name="Jerlstrom-Hultqvist J."/>
            <person name="Cepicka I."/>
            <person name="Gallot-Lavallee L."/>
            <person name="Salas-Leiva D."/>
            <person name="Curtis B.A."/>
            <person name="Zahonova K."/>
            <person name="Pipaliya S."/>
            <person name="Dacks J."/>
            <person name="Roger A.J."/>
        </authorList>
    </citation>
    <scope>NUCLEOTIDE SEQUENCE</scope>
    <source>
        <strain evidence="12">Schooner1</strain>
    </source>
</reference>
<dbReference type="EMBL" id="JAOAOG010000113">
    <property type="protein sequence ID" value="KAJ6248431.1"/>
    <property type="molecule type" value="Genomic_DNA"/>
</dbReference>
<keyword evidence="8 9" id="KW-0137">Centromere</keyword>
<evidence type="ECO:0000313" key="13">
    <source>
        <dbReference type="Proteomes" id="UP001150062"/>
    </source>
</evidence>
<comment type="function">
    <text evidence="9">Acts as a component of the essential kinetochore-associated NDC80 complex, which is required for chromosome segregation and spindle checkpoint activity.</text>
</comment>
<dbReference type="InterPro" id="IPR013255">
    <property type="entry name" value="Spc25_C"/>
</dbReference>
<evidence type="ECO:0000256" key="9">
    <source>
        <dbReference type="RuleBase" id="RU367150"/>
    </source>
</evidence>
<evidence type="ECO:0000313" key="12">
    <source>
        <dbReference type="EMBL" id="KAJ6248431.1"/>
    </source>
</evidence>
<evidence type="ECO:0000256" key="8">
    <source>
        <dbReference type="ARBA" id="ARBA00023328"/>
    </source>
</evidence>
<keyword evidence="9" id="KW-0995">Kinetochore</keyword>
<keyword evidence="9" id="KW-0539">Nucleus</keyword>
<evidence type="ECO:0000256" key="10">
    <source>
        <dbReference type="SAM" id="Coils"/>
    </source>
</evidence>
<dbReference type="Proteomes" id="UP001150062">
    <property type="component" value="Unassembled WGS sequence"/>
</dbReference>
<keyword evidence="4 9" id="KW-0132">Cell division</keyword>
<dbReference type="Gene3D" id="3.30.457.50">
    <property type="entry name" value="Chromosome segregation protein Spc25"/>
    <property type="match status" value="1"/>
</dbReference>
<comment type="subunit">
    <text evidence="9">Component of the NDC80 complex.</text>
</comment>
<accession>A0ABQ8YUZ4</accession>
<comment type="subcellular location">
    <subcellularLocation>
        <location evidence="1">Chromosome</location>
        <location evidence="1">Centromere</location>
    </subcellularLocation>
    <subcellularLocation>
        <location evidence="9">Nucleus</location>
    </subcellularLocation>
    <subcellularLocation>
        <location evidence="9">Chromosome</location>
        <location evidence="9">Centromere</location>
        <location evidence="9">Kinetochore</location>
    </subcellularLocation>
</comment>
<protein>
    <recommendedName>
        <fullName evidence="9">Kinetochore protein SPC25</fullName>
    </recommendedName>
</protein>
<dbReference type="Pfam" id="PF08234">
    <property type="entry name" value="Spindle_Spc25"/>
    <property type="match status" value="1"/>
</dbReference>
<keyword evidence="7 9" id="KW-0131">Cell cycle</keyword>
<proteinExistence type="inferred from homology"/>
<evidence type="ECO:0000256" key="1">
    <source>
        <dbReference type="ARBA" id="ARBA00004584"/>
    </source>
</evidence>
<keyword evidence="5 9" id="KW-0498">Mitosis</keyword>
<dbReference type="CDD" id="cd23784">
    <property type="entry name" value="RWD_Spc25"/>
    <property type="match status" value="1"/>
</dbReference>
<organism evidence="12 13">
    <name type="scientific">Anaeramoeba flamelloides</name>
    <dbReference type="NCBI Taxonomy" id="1746091"/>
    <lineage>
        <taxon>Eukaryota</taxon>
        <taxon>Metamonada</taxon>
        <taxon>Anaeramoebidae</taxon>
        <taxon>Anaeramoeba</taxon>
    </lineage>
</organism>
<feature type="coiled-coil region" evidence="10">
    <location>
        <begin position="15"/>
        <end position="109"/>
    </location>
</feature>
<keyword evidence="3 9" id="KW-0158">Chromosome</keyword>
<dbReference type="InterPro" id="IPR045143">
    <property type="entry name" value="Spc25"/>
</dbReference>
<evidence type="ECO:0000256" key="2">
    <source>
        <dbReference type="ARBA" id="ARBA00006379"/>
    </source>
</evidence>
<evidence type="ECO:0000256" key="4">
    <source>
        <dbReference type="ARBA" id="ARBA00022618"/>
    </source>
</evidence>
<evidence type="ECO:0000256" key="7">
    <source>
        <dbReference type="ARBA" id="ARBA00023306"/>
    </source>
</evidence>
<dbReference type="PANTHER" id="PTHR14281:SF0">
    <property type="entry name" value="KINETOCHORE PROTEIN SPC25"/>
    <property type="match status" value="1"/>
</dbReference>
<keyword evidence="13" id="KW-1185">Reference proteome</keyword>
<dbReference type="PANTHER" id="PTHR14281">
    <property type="entry name" value="KINETOCHORE PROTEIN SPC25-RELATED"/>
    <property type="match status" value="1"/>
</dbReference>
<keyword evidence="6 10" id="KW-0175">Coiled coil</keyword>
<comment type="caution">
    <text evidence="12">The sequence shown here is derived from an EMBL/GenBank/DDBJ whole genome shotgun (WGS) entry which is preliminary data.</text>
</comment>
<sequence length="229" mass="27671">MINSFMTNIDPQKQIEEIRNSISKSEQQFDNWVREENQKIENLKKEGMSLPKEGKKKIQQLKKQEEELKIEKKSINKENKEIQQTKEEINKLTKTKTEKLKQNIELNENIQKQRTILQERKIVIQNKEQIQQLKEKELQDTLDKYQTWLGLNFKRMNGNKLRIILTQIDPQDHSREFYFTVRIDRTSRYIVEECEPILPSLKELVNNLNKTNDFSLFVRKMRKKFKETC</sequence>
<evidence type="ECO:0000256" key="5">
    <source>
        <dbReference type="ARBA" id="ARBA00022776"/>
    </source>
</evidence>
<comment type="similarity">
    <text evidence="2 9">Belongs to the SPC25 family.</text>
</comment>